<evidence type="ECO:0000313" key="2">
    <source>
        <dbReference type="EMBL" id="SBW10410.1"/>
    </source>
</evidence>
<reference evidence="2" key="1">
    <citation type="submission" date="2016-04" db="EMBL/GenBank/DDBJ databases">
        <authorList>
            <person name="Evans L.H."/>
            <person name="Alamgir A."/>
            <person name="Owens N."/>
            <person name="Weber N.D."/>
            <person name="Virtaneva K."/>
            <person name="Barbian K."/>
            <person name="Babar A."/>
            <person name="Rosenke K."/>
        </authorList>
    </citation>
    <scope>NUCLEOTIDE SEQUENCE</scope>
    <source>
        <strain evidence="2">86</strain>
    </source>
</reference>
<name>A0A212KFA2_9DELT</name>
<dbReference type="SUPFAM" id="SSF109604">
    <property type="entry name" value="HD-domain/PDEase-like"/>
    <property type="match status" value="1"/>
</dbReference>
<sequence>MKEDSPAYPMTARVTDAMIAYYSGDMRRITHFLAVYGFAKAIGEYEQLDAPTQEILEIAALTHDIGIRPSLEKFGKSSAATQQTEGPPAARAMLAALGCPENVIDRVCWLISRHHTYGNIEGRDYQILVEADFLVNITGRAMEEGTIRKLKKNIFRTEAGLRFLAAIYGV</sequence>
<accession>A0A212KFA2</accession>
<dbReference type="AlphaFoldDB" id="A0A212KFA2"/>
<dbReference type="InterPro" id="IPR006674">
    <property type="entry name" value="HD_domain"/>
</dbReference>
<dbReference type="EMBL" id="FLUQ01000006">
    <property type="protein sequence ID" value="SBW10410.1"/>
    <property type="molecule type" value="Genomic_DNA"/>
</dbReference>
<proteinExistence type="predicted"/>
<dbReference type="Gene3D" id="1.10.3210.10">
    <property type="entry name" value="Hypothetical protein af1432"/>
    <property type="match status" value="1"/>
</dbReference>
<dbReference type="Pfam" id="PF01966">
    <property type="entry name" value="HD"/>
    <property type="match status" value="1"/>
</dbReference>
<organism evidence="2">
    <name type="scientific">uncultured delta proteobacterium</name>
    <dbReference type="NCBI Taxonomy" id="34034"/>
    <lineage>
        <taxon>Bacteria</taxon>
        <taxon>Deltaproteobacteria</taxon>
        <taxon>environmental samples</taxon>
    </lineage>
</organism>
<dbReference type="CDD" id="cd00077">
    <property type="entry name" value="HDc"/>
    <property type="match status" value="1"/>
</dbReference>
<feature type="domain" description="HD" evidence="1">
    <location>
        <begin position="28"/>
        <end position="121"/>
    </location>
</feature>
<gene>
    <name evidence="2" type="ORF">KL86DPRO_60152</name>
</gene>
<dbReference type="InterPro" id="IPR003607">
    <property type="entry name" value="HD/PDEase_dom"/>
</dbReference>
<evidence type="ECO:0000259" key="1">
    <source>
        <dbReference type="Pfam" id="PF01966"/>
    </source>
</evidence>
<protein>
    <recommendedName>
        <fullName evidence="1">HD domain-containing protein</fullName>
    </recommendedName>
</protein>